<gene>
    <name evidence="2" type="ORF">C9427_15415</name>
</gene>
<organism evidence="2 3">
    <name type="scientific">Mesorhizobium helmanticense</name>
    <dbReference type="NCBI Taxonomy" id="1776423"/>
    <lineage>
        <taxon>Bacteria</taxon>
        <taxon>Pseudomonadati</taxon>
        <taxon>Pseudomonadota</taxon>
        <taxon>Alphaproteobacteria</taxon>
        <taxon>Hyphomicrobiales</taxon>
        <taxon>Phyllobacteriaceae</taxon>
        <taxon>Mesorhizobium</taxon>
    </lineage>
</organism>
<dbReference type="EMBL" id="PZJX01000028">
    <property type="protein sequence ID" value="PTE09481.1"/>
    <property type="molecule type" value="Genomic_DNA"/>
</dbReference>
<sequence length="263" mass="29941">MKRAWLFAACLGVVSPGHAAEFRMFEQLYFEGGPKDFRQFGLEHITIVGPHYLGSDVPNADQVEKALQKPRTGNHLVIDIESWPLEGDGQALSISKYQQTISALKKADPSVRVGLYSVLPVRDYWRANGRNGEDGFSEWQKANTRLAAGIVPYVDDLYPSLYAFYGDKDAWIVYAEANLKEARRISAGKPVYCFLWPQFHKTFAFLPGDYWYAQLDTCRKFADGIVIWGTITGEAVYSPEKWDENAEWWQATLRFLRDLGKIP</sequence>
<comment type="caution">
    <text evidence="2">The sequence shown here is derived from an EMBL/GenBank/DDBJ whole genome shotgun (WGS) entry which is preliminary data.</text>
</comment>
<protein>
    <recommendedName>
        <fullName evidence="4">Hyaluronidase</fullName>
    </recommendedName>
</protein>
<keyword evidence="1" id="KW-0732">Signal</keyword>
<evidence type="ECO:0000313" key="2">
    <source>
        <dbReference type="EMBL" id="PTE09481.1"/>
    </source>
</evidence>
<accession>A0A2T4IUZ9</accession>
<name>A0A2T4IUZ9_9HYPH</name>
<reference evidence="2 3" key="1">
    <citation type="submission" date="2018-03" db="EMBL/GenBank/DDBJ databases">
        <title>Genome sequence of the symbiotic type strain Mesorhizobium helmanticense CSLC115NT isolated from Lotus corniculatus nodules.</title>
        <authorList>
            <person name="Sannazzaro A.I."/>
            <person name="Torres Tejerizo G.A."/>
            <person name="Dip D."/>
            <person name="Caballero M."/>
            <person name="Pistorio M."/>
            <person name="Estrella M.J."/>
        </authorList>
    </citation>
    <scope>NUCLEOTIDE SEQUENCE [LARGE SCALE GENOMIC DNA]</scope>
    <source>
        <strain evidence="2 3">CSLC115N</strain>
    </source>
</reference>
<evidence type="ECO:0000313" key="3">
    <source>
        <dbReference type="Proteomes" id="UP000240259"/>
    </source>
</evidence>
<keyword evidence="3" id="KW-1185">Reference proteome</keyword>
<dbReference type="Gene3D" id="3.20.20.70">
    <property type="entry name" value="Aldolase class I"/>
    <property type="match status" value="1"/>
</dbReference>
<dbReference type="InterPro" id="IPR013785">
    <property type="entry name" value="Aldolase_TIM"/>
</dbReference>
<evidence type="ECO:0008006" key="4">
    <source>
        <dbReference type="Google" id="ProtNLM"/>
    </source>
</evidence>
<feature type="signal peptide" evidence="1">
    <location>
        <begin position="1"/>
        <end position="19"/>
    </location>
</feature>
<feature type="chain" id="PRO_5015767162" description="Hyaluronidase" evidence="1">
    <location>
        <begin position="20"/>
        <end position="263"/>
    </location>
</feature>
<dbReference type="Proteomes" id="UP000240259">
    <property type="component" value="Unassembled WGS sequence"/>
</dbReference>
<proteinExistence type="predicted"/>
<dbReference type="AlphaFoldDB" id="A0A2T4IUZ9"/>
<evidence type="ECO:0000256" key="1">
    <source>
        <dbReference type="SAM" id="SignalP"/>
    </source>
</evidence>